<dbReference type="PATRIC" id="fig|1435356.3.peg.705"/>
<sequence>MRTSVARCISGDLHGVDDVEVLELVTVQEELARIGADLADRYAR</sequence>
<evidence type="ECO:0000313" key="1">
    <source>
        <dbReference type="EMBL" id="AHD23594.1"/>
    </source>
</evidence>
<proteinExistence type="predicted"/>
<protein>
    <submittedName>
        <fullName evidence="1">Uncharacterized protein</fullName>
    </submittedName>
</protein>
<accession>V9XNG6</accession>
<dbReference type="KEGG" id="rpy:Y013_03520"/>
<dbReference type="EMBL" id="CP006996">
    <property type="protein sequence ID" value="AHD23594.1"/>
    <property type="molecule type" value="Genomic_DNA"/>
</dbReference>
<organism evidence="1 2">
    <name type="scientific">Rhodococcus pyridinivorans SB3094</name>
    <dbReference type="NCBI Taxonomy" id="1435356"/>
    <lineage>
        <taxon>Bacteria</taxon>
        <taxon>Bacillati</taxon>
        <taxon>Actinomycetota</taxon>
        <taxon>Actinomycetes</taxon>
        <taxon>Mycobacteriales</taxon>
        <taxon>Nocardiaceae</taxon>
        <taxon>Rhodococcus</taxon>
    </lineage>
</organism>
<dbReference type="Proteomes" id="UP000018781">
    <property type="component" value="Chromosome"/>
</dbReference>
<name>V9XNG6_9NOCA</name>
<dbReference type="HOGENOM" id="CLU_3221329_0_0_11"/>
<reference evidence="1 2" key="1">
    <citation type="journal article" date="2014" name="Genome Announc.">
        <title>Complete Genome of Rhodococcus pyridinivorans SB3094, a Methyl-Ethyl-Ketone-Degrading Bacterium Used for Bioaugmentation.</title>
        <authorList>
            <person name="Dueholm M.S."/>
            <person name="Albertsen M."/>
            <person name="D'Imperio S."/>
            <person name="Tale V.P."/>
            <person name="Lewis D."/>
            <person name="Nielsen P.H."/>
            <person name="Nielsen J.L."/>
        </authorList>
    </citation>
    <scope>NUCLEOTIDE SEQUENCE [LARGE SCALE GENOMIC DNA]</scope>
    <source>
        <strain evidence="1 2">SB3094</strain>
    </source>
</reference>
<gene>
    <name evidence="1" type="ORF">Y013_03520</name>
</gene>
<dbReference type="AlphaFoldDB" id="V9XNG6"/>
<evidence type="ECO:0000313" key="2">
    <source>
        <dbReference type="Proteomes" id="UP000018781"/>
    </source>
</evidence>